<protein>
    <submittedName>
        <fullName evidence="1">Uncharacterized protein</fullName>
    </submittedName>
</protein>
<reference evidence="1 2" key="1">
    <citation type="journal article" date="2016" name="Nat. Commun.">
        <title>Thousands of microbial genomes shed light on interconnected biogeochemical processes in an aquifer system.</title>
        <authorList>
            <person name="Anantharaman K."/>
            <person name="Brown C.T."/>
            <person name="Hug L.A."/>
            <person name="Sharon I."/>
            <person name="Castelle C.J."/>
            <person name="Probst A.J."/>
            <person name="Thomas B.C."/>
            <person name="Singh A."/>
            <person name="Wilkins M.J."/>
            <person name="Karaoz U."/>
            <person name="Brodie E.L."/>
            <person name="Williams K.H."/>
            <person name="Hubbard S.S."/>
            <person name="Banfield J.F."/>
        </authorList>
    </citation>
    <scope>NUCLEOTIDE SEQUENCE [LARGE SCALE GENOMIC DNA]</scope>
</reference>
<proteinExistence type="predicted"/>
<dbReference type="AlphaFoldDB" id="A0A1F4V7X9"/>
<accession>A0A1F4V7X9</accession>
<evidence type="ECO:0000313" key="2">
    <source>
        <dbReference type="Proteomes" id="UP000178127"/>
    </source>
</evidence>
<sequence length="306" mass="35412">MTKHLTQEEAERINPDVVAEKLREDHDKAIELLKAAGCRPESTSPNEIRKRLILEALPEGFLEELQGYIPYYYKKEEEIFGKKHKFETEVERKEFEKQLLRGALFEMLVQYDKEITPPPNETAMEILGIMQNPEVFGLEKTIGYKRNPDETYVEIDEKGQIFIKVIGEAKLGHVDERFLSQMESFDENLQAMANVINKMTTQELQEHGLVHLATRSAQIDTEFSDAAQQERPKTLILGDGTYGHTKVLAIPADRLQDFESMMKYEHQNETNRERYIEIMGDVTVKRSAFKAREVGDMADGLYEKMF</sequence>
<gene>
    <name evidence="1" type="ORF">A3D91_02470</name>
</gene>
<organism evidence="1 2">
    <name type="scientific">candidate division WWE3 bacterium RIFCSPHIGHO2_02_FULL_38_14</name>
    <dbReference type="NCBI Taxonomy" id="1802620"/>
    <lineage>
        <taxon>Bacteria</taxon>
        <taxon>Katanobacteria</taxon>
    </lineage>
</organism>
<name>A0A1F4V7X9_UNCKA</name>
<dbReference type="STRING" id="1802620.A3D91_02470"/>
<dbReference type="Proteomes" id="UP000178127">
    <property type="component" value="Unassembled WGS sequence"/>
</dbReference>
<evidence type="ECO:0000313" key="1">
    <source>
        <dbReference type="EMBL" id="OGC53257.1"/>
    </source>
</evidence>
<comment type="caution">
    <text evidence="1">The sequence shown here is derived from an EMBL/GenBank/DDBJ whole genome shotgun (WGS) entry which is preliminary data.</text>
</comment>
<dbReference type="EMBL" id="MEVD01000015">
    <property type="protein sequence ID" value="OGC53257.1"/>
    <property type="molecule type" value="Genomic_DNA"/>
</dbReference>